<reference evidence="17" key="1">
    <citation type="journal article" date="2010" name="Genome Biol.">
        <title>Genome sequence of the necrotrophic plant pathogen Pythium ultimum reveals original pathogenicity mechanisms and effector repertoire.</title>
        <authorList>
            <person name="Levesque C.A."/>
            <person name="Brouwer H."/>
            <person name="Cano L."/>
            <person name="Hamilton J.P."/>
            <person name="Holt C."/>
            <person name="Huitema E."/>
            <person name="Raffaele S."/>
            <person name="Robideau G.P."/>
            <person name="Thines M."/>
            <person name="Win J."/>
            <person name="Zerillo M.M."/>
            <person name="Beakes G.W."/>
            <person name="Boore J.L."/>
            <person name="Busam D."/>
            <person name="Dumas B."/>
            <person name="Ferriera S."/>
            <person name="Fuerstenberg S.I."/>
            <person name="Gachon C.M."/>
            <person name="Gaulin E."/>
            <person name="Govers F."/>
            <person name="Grenville-Briggs L."/>
            <person name="Horner N."/>
            <person name="Hostetler J."/>
            <person name="Jiang R.H."/>
            <person name="Johnson J."/>
            <person name="Krajaejun T."/>
            <person name="Lin H."/>
            <person name="Meijer H.J."/>
            <person name="Moore B."/>
            <person name="Morris P."/>
            <person name="Phuntmart V."/>
            <person name="Puiu D."/>
            <person name="Shetty J."/>
            <person name="Stajich J.E."/>
            <person name="Tripathy S."/>
            <person name="Wawra S."/>
            <person name="van West P."/>
            <person name="Whitty B.R."/>
            <person name="Coutinho P.M."/>
            <person name="Henrissat B."/>
            <person name="Martin F."/>
            <person name="Thomas P.D."/>
            <person name="Tyler B.M."/>
            <person name="De Vries R.P."/>
            <person name="Kamoun S."/>
            <person name="Yandell M."/>
            <person name="Tisserat N."/>
            <person name="Buell C.R."/>
        </authorList>
    </citation>
    <scope>NUCLEOTIDE SEQUENCE</scope>
    <source>
        <strain evidence="17">DAOM:BR144</strain>
    </source>
</reference>
<dbReference type="OMA" id="EGICAMR"/>
<dbReference type="eggNOG" id="ENOG502QUX1">
    <property type="taxonomic scope" value="Eukaryota"/>
</dbReference>
<dbReference type="PANTHER" id="PTHR16631:SF17">
    <property type="entry name" value="GLUCAN ENDO-1,3-BETA-GLUCOSIDASE BTGC"/>
    <property type="match status" value="1"/>
</dbReference>
<evidence type="ECO:0000256" key="10">
    <source>
        <dbReference type="ARBA" id="ARBA00023326"/>
    </source>
</evidence>
<keyword evidence="5" id="KW-0378">Hydrolase</keyword>
<dbReference type="GO" id="GO:0005886">
    <property type="term" value="C:plasma membrane"/>
    <property type="evidence" value="ECO:0007669"/>
    <property type="project" value="UniProtKB-SubCell"/>
</dbReference>
<evidence type="ECO:0000313" key="16">
    <source>
        <dbReference type="EnsemblProtists" id="PYU1_T003928"/>
    </source>
</evidence>
<keyword evidence="15" id="KW-0732">Signal</keyword>
<comment type="function">
    <text evidence="11">Glucanases play a role in cell expansion during growth, in cell-cell fusion during mating, and in spore release during sporulation. This enzyme may be involved in beta-glucan degradation. Active on laminarin and lichenan.</text>
</comment>
<comment type="subcellular location">
    <subcellularLocation>
        <location evidence="2">Cell membrane</location>
    </subcellularLocation>
</comment>
<dbReference type="SUPFAM" id="SSF51445">
    <property type="entry name" value="(Trans)glycosidases"/>
    <property type="match status" value="1"/>
</dbReference>
<dbReference type="InParanoid" id="K3WG37"/>
<evidence type="ECO:0000256" key="4">
    <source>
        <dbReference type="ARBA" id="ARBA00022475"/>
    </source>
</evidence>
<evidence type="ECO:0000256" key="9">
    <source>
        <dbReference type="ARBA" id="ARBA00023316"/>
    </source>
</evidence>
<keyword evidence="4" id="KW-1003">Cell membrane</keyword>
<dbReference type="EnsemblProtists" id="PYU1_T003928">
    <property type="protein sequence ID" value="PYU1_T003928"/>
    <property type="gene ID" value="PYU1_G003918"/>
</dbReference>
<evidence type="ECO:0000256" key="7">
    <source>
        <dbReference type="ARBA" id="ARBA00023180"/>
    </source>
</evidence>
<dbReference type="VEuPathDB" id="FungiDB:PYU1_G003918"/>
<evidence type="ECO:0000256" key="8">
    <source>
        <dbReference type="ARBA" id="ARBA00023277"/>
    </source>
</evidence>
<feature type="region of interest" description="Disordered" evidence="14">
    <location>
        <begin position="307"/>
        <end position="388"/>
    </location>
</feature>
<dbReference type="GO" id="GO:0042973">
    <property type="term" value="F:glucan endo-1,3-beta-D-glucosidase activity"/>
    <property type="evidence" value="ECO:0007669"/>
    <property type="project" value="UniProtKB-EC"/>
</dbReference>
<keyword evidence="9" id="KW-0961">Cell wall biogenesis/degradation</keyword>
<keyword evidence="6" id="KW-0472">Membrane</keyword>
<dbReference type="InterPro" id="IPR050732">
    <property type="entry name" value="Beta-glucan_modifiers"/>
</dbReference>
<evidence type="ECO:0000256" key="13">
    <source>
        <dbReference type="ARBA" id="ARBA00043078"/>
    </source>
</evidence>
<evidence type="ECO:0000256" key="15">
    <source>
        <dbReference type="SAM" id="SignalP"/>
    </source>
</evidence>
<keyword evidence="8" id="KW-0119">Carbohydrate metabolism</keyword>
<evidence type="ECO:0000256" key="14">
    <source>
        <dbReference type="SAM" id="MobiDB-lite"/>
    </source>
</evidence>
<evidence type="ECO:0000313" key="17">
    <source>
        <dbReference type="Proteomes" id="UP000019132"/>
    </source>
</evidence>
<reference evidence="17" key="2">
    <citation type="submission" date="2010-04" db="EMBL/GenBank/DDBJ databases">
        <authorList>
            <person name="Buell R."/>
            <person name="Hamilton J."/>
            <person name="Hostetler J."/>
        </authorList>
    </citation>
    <scope>NUCLEOTIDE SEQUENCE [LARGE SCALE GENOMIC DNA]</scope>
    <source>
        <strain evidence="17">DAOM:BR144</strain>
    </source>
</reference>
<evidence type="ECO:0000256" key="1">
    <source>
        <dbReference type="ARBA" id="ARBA00000382"/>
    </source>
</evidence>
<feature type="compositionally biased region" description="Low complexity" evidence="14">
    <location>
        <begin position="307"/>
        <end position="386"/>
    </location>
</feature>
<protein>
    <recommendedName>
        <fullName evidence="3">glucan endo-1,3-beta-D-glucosidase</fullName>
        <ecNumber evidence="3">3.2.1.39</ecNumber>
    </recommendedName>
    <alternativeName>
        <fullName evidence="13">Endo-1,3-beta-glucanase btgC</fullName>
    </alternativeName>
    <alternativeName>
        <fullName evidence="12">Laminarinase btgC</fullName>
    </alternativeName>
</protein>
<name>K3WG37_GLOUD</name>
<comment type="catalytic activity">
    <reaction evidence="1">
        <text>Hydrolysis of (1-&gt;3)-beta-D-glucosidic linkages in (1-&gt;3)-beta-D-glucans.</text>
        <dbReference type="EC" id="3.2.1.39"/>
    </reaction>
</comment>
<dbReference type="PANTHER" id="PTHR16631">
    <property type="entry name" value="GLUCAN 1,3-BETA-GLUCOSIDASE"/>
    <property type="match status" value="1"/>
</dbReference>
<dbReference type="Gene3D" id="3.20.20.80">
    <property type="entry name" value="Glycosidases"/>
    <property type="match status" value="1"/>
</dbReference>
<dbReference type="HOGENOM" id="CLU_035199_1_0_1"/>
<feature type="signal peptide" evidence="15">
    <location>
        <begin position="1"/>
        <end position="18"/>
    </location>
</feature>
<dbReference type="GO" id="GO:0000272">
    <property type="term" value="P:polysaccharide catabolic process"/>
    <property type="evidence" value="ECO:0007669"/>
    <property type="project" value="UniProtKB-KW"/>
</dbReference>
<dbReference type="Proteomes" id="UP000019132">
    <property type="component" value="Unassembled WGS sequence"/>
</dbReference>
<evidence type="ECO:0000256" key="12">
    <source>
        <dbReference type="ARBA" id="ARBA00042373"/>
    </source>
</evidence>
<evidence type="ECO:0000256" key="11">
    <source>
        <dbReference type="ARBA" id="ARBA00037649"/>
    </source>
</evidence>
<reference evidence="16" key="3">
    <citation type="submission" date="2015-02" db="UniProtKB">
        <authorList>
            <consortium name="EnsemblProtists"/>
        </authorList>
    </citation>
    <scope>IDENTIFICATION</scope>
    <source>
        <strain evidence="16">DAOM BR144</strain>
    </source>
</reference>
<accession>K3WG37</accession>
<sequence length="413" mass="43186">MLPRLFSVTALLLASTAALDQTLYGINYDLRQGADWDPSKCKPAATIAADLKVLATITKNVRTYSLADCDVAPVLTAAKSLGLTVWLGVWVSADSSVYDAEVASLKKLIKANLIDDNVVGFNVGSEAVYRKDITAEQSIKYLKDFKSVLSDNKISTPVSITDIVDVLTAYPDMVAASDVVTANQFPFWEKIEADKAVAQFKTRFAPLVKLAAGKEVVISETGWPTAGVSSNASAATPEAAGRYLNDFYLLAKEQGWKYYYFAGFDTPYKAVQAQEPDTVESYFGIFGTDGKMKTAYDTLVITKYESTSSEAGSSTGTAGTTTSGSSTSTTTSGTTTSSSSKNSDGTTTSGGDTDSASPGTVHAGTSTSNSTSAVSKSNSSVSDANAQNANGSSRLAASLTACLAIASAVLMSL</sequence>
<dbReference type="AlphaFoldDB" id="K3WG37"/>
<dbReference type="GO" id="GO:0071555">
    <property type="term" value="P:cell wall organization"/>
    <property type="evidence" value="ECO:0007669"/>
    <property type="project" value="UniProtKB-KW"/>
</dbReference>
<evidence type="ECO:0000256" key="2">
    <source>
        <dbReference type="ARBA" id="ARBA00004236"/>
    </source>
</evidence>
<dbReference type="EMBL" id="GL376567">
    <property type="status" value="NOT_ANNOTATED_CDS"/>
    <property type="molecule type" value="Genomic_DNA"/>
</dbReference>
<evidence type="ECO:0000256" key="6">
    <source>
        <dbReference type="ARBA" id="ARBA00023136"/>
    </source>
</evidence>
<keyword evidence="17" id="KW-1185">Reference proteome</keyword>
<evidence type="ECO:0000256" key="5">
    <source>
        <dbReference type="ARBA" id="ARBA00022801"/>
    </source>
</evidence>
<dbReference type="InterPro" id="IPR017853">
    <property type="entry name" value="GH"/>
</dbReference>
<proteinExistence type="predicted"/>
<keyword evidence="7" id="KW-0325">Glycoprotein</keyword>
<keyword evidence="10" id="KW-0624">Polysaccharide degradation</keyword>
<dbReference type="EC" id="3.2.1.39" evidence="3"/>
<organism evidence="16 17">
    <name type="scientific">Globisporangium ultimum (strain ATCC 200006 / CBS 805.95 / DAOM BR144)</name>
    <name type="common">Pythium ultimum</name>
    <dbReference type="NCBI Taxonomy" id="431595"/>
    <lineage>
        <taxon>Eukaryota</taxon>
        <taxon>Sar</taxon>
        <taxon>Stramenopiles</taxon>
        <taxon>Oomycota</taxon>
        <taxon>Peronosporomycetes</taxon>
        <taxon>Pythiales</taxon>
        <taxon>Pythiaceae</taxon>
        <taxon>Globisporangium</taxon>
    </lineage>
</organism>
<feature type="chain" id="PRO_5003871939" description="glucan endo-1,3-beta-D-glucosidase" evidence="15">
    <location>
        <begin position="19"/>
        <end position="413"/>
    </location>
</feature>
<dbReference type="STRING" id="431595.K3WG37"/>
<evidence type="ECO:0000256" key="3">
    <source>
        <dbReference type="ARBA" id="ARBA00012780"/>
    </source>
</evidence>